<sequence length="550" mass="57846">MDAAGRPPSQRRLDDLLRASTSVVEQLELDEVLGRIVESAMTLVDARYGALGVLGADGLLERFIHRGISPETAAQIGDLPRGHGVLGAVIHAHAPVRLPHLAEDPRSVGFPAHHPPMDSFLGVPIRVRDAVYGDLYLSDAASGAFTADDESLMVSLAATAGVAIENARLYEQARVREQWSAAIADVMGALLDVDSDDALDVIVERVAPLVQADVAAVSVPHGPDELRIVASSGGQGVRLRGRTLARAGTPADLALTSRRAVSTPEQPAGTLFAEQPALGPSVAVPLLAGDEPLGVLTIARDPGTRPFTDAELEMAFVFAGQAGVAIEVVRGRDDRRRIERSQDRARIARDLHDHVIQRLFGAGLSLQAIAMTAPPPTAASLSEQIDALDAAIKEIRTVIYALGSADGDNHAPRGTRDRLLAVTSETMAGLPSAPRLRFSGPVDSLVSPDLADDLAAVLRECLTNIVKHAEASVVDATLTVDDSAVTLSVRDDGRGIHPSNRRSGLANIVERAHLRGGSCTIETGVDAGTAVTWSVPLSPADDPDREEAPA</sequence>
<evidence type="ECO:0000259" key="4">
    <source>
        <dbReference type="SMART" id="SM00065"/>
    </source>
</evidence>
<dbReference type="Pfam" id="PF02518">
    <property type="entry name" value="HATPase_c"/>
    <property type="match status" value="1"/>
</dbReference>
<name>A0A7D4QB69_9MICO</name>
<feature type="domain" description="GAF" evidence="4">
    <location>
        <begin position="194"/>
        <end position="336"/>
    </location>
</feature>
<proteinExistence type="predicted"/>
<dbReference type="InterPro" id="IPR003018">
    <property type="entry name" value="GAF"/>
</dbReference>
<dbReference type="InterPro" id="IPR029016">
    <property type="entry name" value="GAF-like_dom_sf"/>
</dbReference>
<dbReference type="Proteomes" id="UP000502498">
    <property type="component" value="Chromosome"/>
</dbReference>
<keyword evidence="2" id="KW-0418">Kinase</keyword>
<dbReference type="GO" id="GO:0016020">
    <property type="term" value="C:membrane"/>
    <property type="evidence" value="ECO:0007669"/>
    <property type="project" value="InterPro"/>
</dbReference>
<evidence type="ECO:0000256" key="1">
    <source>
        <dbReference type="ARBA" id="ARBA00022679"/>
    </source>
</evidence>
<evidence type="ECO:0000313" key="6">
    <source>
        <dbReference type="EMBL" id="QKJ18237.1"/>
    </source>
</evidence>
<dbReference type="SMART" id="SM00065">
    <property type="entry name" value="GAF"/>
    <property type="match status" value="2"/>
</dbReference>
<dbReference type="InterPro" id="IPR003594">
    <property type="entry name" value="HATPase_dom"/>
</dbReference>
<dbReference type="PANTHER" id="PTHR24421:SF56">
    <property type="entry name" value="OXYGEN SENSOR HISTIDINE KINASE RESPONSE REGULATOR DOST"/>
    <property type="match status" value="1"/>
</dbReference>
<dbReference type="Gene3D" id="3.30.450.40">
    <property type="match status" value="2"/>
</dbReference>
<dbReference type="EMBL" id="CP054038">
    <property type="protein sequence ID" value="QKJ18237.1"/>
    <property type="molecule type" value="Genomic_DNA"/>
</dbReference>
<keyword evidence="1" id="KW-0808">Transferase</keyword>
<evidence type="ECO:0000256" key="3">
    <source>
        <dbReference type="ARBA" id="ARBA00023012"/>
    </source>
</evidence>
<dbReference type="Pfam" id="PF01590">
    <property type="entry name" value="GAF"/>
    <property type="match status" value="1"/>
</dbReference>
<accession>A0A7D4QB69</accession>
<dbReference type="InterPro" id="IPR036890">
    <property type="entry name" value="HATPase_C_sf"/>
</dbReference>
<reference evidence="6 7" key="1">
    <citation type="submission" date="2020-05" db="EMBL/GenBank/DDBJ databases">
        <title>Strain PA2F3 complete genome.</title>
        <authorList>
            <person name="Kim Y.-S."/>
            <person name="Kim S.-J."/>
            <person name="Jung H.-k."/>
            <person name="Kim S.-E."/>
            <person name="Kim K.-H."/>
        </authorList>
    </citation>
    <scope>NUCLEOTIDE SEQUENCE [LARGE SCALE GENOMIC DNA]</scope>
    <source>
        <strain evidence="6 7">PA2F3</strain>
    </source>
</reference>
<evidence type="ECO:0000259" key="5">
    <source>
        <dbReference type="SMART" id="SM00387"/>
    </source>
</evidence>
<protein>
    <submittedName>
        <fullName evidence="6">GAF domain-containing protein</fullName>
    </submittedName>
</protein>
<feature type="domain" description="GAF" evidence="4">
    <location>
        <begin position="28"/>
        <end position="174"/>
    </location>
</feature>
<dbReference type="InterPro" id="IPR011712">
    <property type="entry name" value="Sig_transdc_His_kin_sub3_dim/P"/>
</dbReference>
<dbReference type="GO" id="GO:0046983">
    <property type="term" value="F:protein dimerization activity"/>
    <property type="evidence" value="ECO:0007669"/>
    <property type="project" value="InterPro"/>
</dbReference>
<gene>
    <name evidence="6" type="ORF">HQM25_01685</name>
</gene>
<evidence type="ECO:0000313" key="7">
    <source>
        <dbReference type="Proteomes" id="UP000502498"/>
    </source>
</evidence>
<dbReference type="Gene3D" id="3.30.565.10">
    <property type="entry name" value="Histidine kinase-like ATPase, C-terminal domain"/>
    <property type="match status" value="1"/>
</dbReference>
<dbReference type="Pfam" id="PF13185">
    <property type="entry name" value="GAF_2"/>
    <property type="match status" value="1"/>
</dbReference>
<organism evidence="6 7">
    <name type="scientific">Microbacterium hominis</name>
    <dbReference type="NCBI Taxonomy" id="162426"/>
    <lineage>
        <taxon>Bacteria</taxon>
        <taxon>Bacillati</taxon>
        <taxon>Actinomycetota</taxon>
        <taxon>Actinomycetes</taxon>
        <taxon>Micrococcales</taxon>
        <taxon>Microbacteriaceae</taxon>
        <taxon>Microbacterium</taxon>
    </lineage>
</organism>
<dbReference type="PANTHER" id="PTHR24421">
    <property type="entry name" value="NITRATE/NITRITE SENSOR PROTEIN NARX-RELATED"/>
    <property type="match status" value="1"/>
</dbReference>
<dbReference type="SUPFAM" id="SSF55874">
    <property type="entry name" value="ATPase domain of HSP90 chaperone/DNA topoisomerase II/histidine kinase"/>
    <property type="match status" value="1"/>
</dbReference>
<dbReference type="RefSeq" id="WP_172988617.1">
    <property type="nucleotide sequence ID" value="NZ_CP054038.1"/>
</dbReference>
<dbReference type="SMART" id="SM00387">
    <property type="entry name" value="HATPase_c"/>
    <property type="match status" value="1"/>
</dbReference>
<dbReference type="Gene3D" id="1.20.5.1930">
    <property type="match status" value="1"/>
</dbReference>
<dbReference type="AlphaFoldDB" id="A0A7D4QB69"/>
<dbReference type="Pfam" id="PF07730">
    <property type="entry name" value="HisKA_3"/>
    <property type="match status" value="1"/>
</dbReference>
<evidence type="ECO:0000256" key="2">
    <source>
        <dbReference type="ARBA" id="ARBA00022777"/>
    </source>
</evidence>
<keyword evidence="3" id="KW-0902">Two-component regulatory system</keyword>
<dbReference type="SUPFAM" id="SSF55781">
    <property type="entry name" value="GAF domain-like"/>
    <property type="match status" value="2"/>
</dbReference>
<dbReference type="GO" id="GO:0000155">
    <property type="term" value="F:phosphorelay sensor kinase activity"/>
    <property type="evidence" value="ECO:0007669"/>
    <property type="project" value="InterPro"/>
</dbReference>
<dbReference type="InterPro" id="IPR050482">
    <property type="entry name" value="Sensor_HK_TwoCompSys"/>
</dbReference>
<feature type="domain" description="Histidine kinase/HSP90-like ATPase" evidence="5">
    <location>
        <begin position="449"/>
        <end position="539"/>
    </location>
</feature>
<dbReference type="CDD" id="cd16917">
    <property type="entry name" value="HATPase_UhpB-NarQ-NarX-like"/>
    <property type="match status" value="1"/>
</dbReference>